<organism evidence="1">
    <name type="scientific">Solanum lycopersicum</name>
    <name type="common">Tomato</name>
    <name type="synonym">Lycopersicon esculentum</name>
    <dbReference type="NCBI Taxonomy" id="4081"/>
    <lineage>
        <taxon>Eukaryota</taxon>
        <taxon>Viridiplantae</taxon>
        <taxon>Streptophyta</taxon>
        <taxon>Embryophyta</taxon>
        <taxon>Tracheophyta</taxon>
        <taxon>Spermatophyta</taxon>
        <taxon>Magnoliopsida</taxon>
        <taxon>eudicotyledons</taxon>
        <taxon>Gunneridae</taxon>
        <taxon>Pentapetalae</taxon>
        <taxon>asterids</taxon>
        <taxon>lamiids</taxon>
        <taxon>Solanales</taxon>
        <taxon>Solanaceae</taxon>
        <taxon>Solanoideae</taxon>
        <taxon>Solaneae</taxon>
        <taxon>Solanum</taxon>
        <taxon>Solanum subgen. Lycopersicon</taxon>
    </lineage>
</organism>
<dbReference type="Proteomes" id="UP000004994">
    <property type="component" value="Chromosome 8"/>
</dbReference>
<protein>
    <recommendedName>
        <fullName evidence="3">Reverse transcriptase Ty1/copia-type domain-containing protein</fullName>
    </recommendedName>
</protein>
<dbReference type="Gramene" id="Solyc08g065193.1.1">
    <property type="protein sequence ID" value="Solyc08g065193.1.1"/>
    <property type="gene ID" value="Solyc08g065193.1"/>
</dbReference>
<proteinExistence type="predicted"/>
<sequence>MLLPDHDSQDVNNQDANDNNVRGSSIGSFPILFMCLILKNSLDYDNLSHSYQYCIANISADTDPCSYNQIVFRIILVTGSNLQLINDTIQVLQNNFKIKDLGSVRYLLGIDFARNSDQRKYALEIILDLGLASSKHVATLVEMNVKLTDALLPDIDDDLRVQEFFGLPNHMLYWGSCLDTRRSITGYVIKFGESLISCKSKKQPTISRSSTEAQYRIMAEVTGLIGLFKELSLPLALPLILLLKKSAAIRSTKAMYTRIPADMELRIPSTTKALGLCGS</sequence>
<dbReference type="STRING" id="4081.A0A3Q7HMW7"/>
<evidence type="ECO:0000313" key="2">
    <source>
        <dbReference type="Proteomes" id="UP000004994"/>
    </source>
</evidence>
<evidence type="ECO:0000313" key="1">
    <source>
        <dbReference type="EnsemblPlants" id="Solyc08g065193.1.1"/>
    </source>
</evidence>
<dbReference type="AlphaFoldDB" id="A0A3Q7HMW7"/>
<dbReference type="CDD" id="cd09272">
    <property type="entry name" value="RNase_HI_RT_Ty1"/>
    <property type="match status" value="1"/>
</dbReference>
<reference evidence="1" key="1">
    <citation type="journal article" date="2012" name="Nature">
        <title>The tomato genome sequence provides insights into fleshy fruit evolution.</title>
        <authorList>
            <consortium name="Tomato Genome Consortium"/>
        </authorList>
    </citation>
    <scope>NUCLEOTIDE SEQUENCE [LARGE SCALE GENOMIC DNA]</scope>
    <source>
        <strain evidence="1">cv. Heinz 1706</strain>
    </source>
</reference>
<reference evidence="1" key="2">
    <citation type="submission" date="2019-01" db="UniProtKB">
        <authorList>
            <consortium name="EnsemblPlants"/>
        </authorList>
    </citation>
    <scope>IDENTIFICATION</scope>
    <source>
        <strain evidence="1">cv. Heinz 1706</strain>
    </source>
</reference>
<dbReference type="EnsemblPlants" id="Solyc08g065193.1.1">
    <property type="protein sequence ID" value="Solyc08g065193.1.1"/>
    <property type="gene ID" value="Solyc08g065193.1"/>
</dbReference>
<dbReference type="PANTHER" id="PTHR11439">
    <property type="entry name" value="GAG-POL-RELATED RETROTRANSPOSON"/>
    <property type="match status" value="1"/>
</dbReference>
<name>A0A3Q7HMW7_SOLLC</name>
<accession>A0A3Q7HMW7</accession>
<evidence type="ECO:0008006" key="3">
    <source>
        <dbReference type="Google" id="ProtNLM"/>
    </source>
</evidence>
<dbReference type="InParanoid" id="A0A3Q7HMW7"/>
<keyword evidence="2" id="KW-1185">Reference proteome</keyword>
<dbReference type="PANTHER" id="PTHR11439:SF499">
    <property type="entry name" value="PPC DOMAIN-CONTAINING PROTEIN"/>
    <property type="match status" value="1"/>
</dbReference>